<protein>
    <submittedName>
        <fullName evidence="1">Uncharacterized protein</fullName>
    </submittedName>
</protein>
<reference evidence="1 2" key="1">
    <citation type="submission" date="2019-09" db="EMBL/GenBank/DDBJ databases">
        <title>Genome Sequence of Larkinella sp MA1.</title>
        <authorList>
            <person name="Srinivasan S."/>
        </authorList>
    </citation>
    <scope>NUCLEOTIDE SEQUENCE [LARGE SCALE GENOMIC DNA]</scope>
    <source>
        <strain evidence="1 2">MA1</strain>
    </source>
</reference>
<proteinExistence type="predicted"/>
<evidence type="ECO:0000313" key="1">
    <source>
        <dbReference type="EMBL" id="KAA9357246.1"/>
    </source>
</evidence>
<sequence>MFDRVFGRNKDLDDLRAEQRTQAERIARIEAEAEKNEALFRQDIHQIRDKMQEWFIRLGEQLKELKQEIHGTKNPRSSNRKAV</sequence>
<keyword evidence="2" id="KW-1185">Reference proteome</keyword>
<dbReference type="AlphaFoldDB" id="A0A5N1JNQ5"/>
<dbReference type="RefSeq" id="WP_150875346.1">
    <property type="nucleotide sequence ID" value="NZ_VTWS01000001.1"/>
</dbReference>
<accession>A0A5N1JNQ5</accession>
<name>A0A5N1JNQ5_9BACT</name>
<evidence type="ECO:0000313" key="2">
    <source>
        <dbReference type="Proteomes" id="UP000326344"/>
    </source>
</evidence>
<gene>
    <name evidence="1" type="ORF">F0P93_05780</name>
</gene>
<organism evidence="1 2">
    <name type="scientific">Larkinella humicola</name>
    <dbReference type="NCBI Taxonomy" id="2607654"/>
    <lineage>
        <taxon>Bacteria</taxon>
        <taxon>Pseudomonadati</taxon>
        <taxon>Bacteroidota</taxon>
        <taxon>Cytophagia</taxon>
        <taxon>Cytophagales</taxon>
        <taxon>Spirosomataceae</taxon>
        <taxon>Larkinella</taxon>
    </lineage>
</organism>
<dbReference type="EMBL" id="VTWS01000001">
    <property type="protein sequence ID" value="KAA9357246.1"/>
    <property type="molecule type" value="Genomic_DNA"/>
</dbReference>
<dbReference type="Proteomes" id="UP000326344">
    <property type="component" value="Unassembled WGS sequence"/>
</dbReference>
<comment type="caution">
    <text evidence="1">The sequence shown here is derived from an EMBL/GenBank/DDBJ whole genome shotgun (WGS) entry which is preliminary data.</text>
</comment>